<evidence type="ECO:0000256" key="4">
    <source>
        <dbReference type="ARBA" id="ARBA00022840"/>
    </source>
</evidence>
<dbReference type="InterPro" id="IPR038718">
    <property type="entry name" value="SNF2-like_sf"/>
</dbReference>
<dbReference type="EMBL" id="JAPQKQ010000001">
    <property type="protein sequence ID" value="KAJ5213200.1"/>
    <property type="molecule type" value="Genomic_DNA"/>
</dbReference>
<evidence type="ECO:0000256" key="1">
    <source>
        <dbReference type="ARBA" id="ARBA00022741"/>
    </source>
</evidence>
<name>A0A9W9T983_9EURO</name>
<evidence type="ECO:0000256" key="5">
    <source>
        <dbReference type="PROSITE-ProRule" id="PRU00175"/>
    </source>
</evidence>
<feature type="region of interest" description="Disordered" evidence="6">
    <location>
        <begin position="802"/>
        <end position="824"/>
    </location>
</feature>
<evidence type="ECO:0000256" key="6">
    <source>
        <dbReference type="SAM" id="MobiDB-lite"/>
    </source>
</evidence>
<dbReference type="GO" id="GO:0016787">
    <property type="term" value="F:hydrolase activity"/>
    <property type="evidence" value="ECO:0007669"/>
    <property type="project" value="UniProtKB-KW"/>
</dbReference>
<dbReference type="Pfam" id="PF00176">
    <property type="entry name" value="SNF2-rel_dom"/>
    <property type="match status" value="1"/>
</dbReference>
<evidence type="ECO:0000259" key="7">
    <source>
        <dbReference type="PROSITE" id="PS50089"/>
    </source>
</evidence>
<dbReference type="CDD" id="cd18008">
    <property type="entry name" value="DEXDc_SHPRH-like"/>
    <property type="match status" value="1"/>
</dbReference>
<dbReference type="AlphaFoldDB" id="A0A9W9T983"/>
<dbReference type="InterPro" id="IPR001841">
    <property type="entry name" value="Znf_RING"/>
</dbReference>
<dbReference type="SMART" id="SM00487">
    <property type="entry name" value="DEXDc"/>
    <property type="match status" value="1"/>
</dbReference>
<dbReference type="GO" id="GO:0005524">
    <property type="term" value="F:ATP binding"/>
    <property type="evidence" value="ECO:0007669"/>
    <property type="project" value="UniProtKB-KW"/>
</dbReference>
<keyword evidence="5" id="KW-0862">Zinc</keyword>
<dbReference type="InterPro" id="IPR049730">
    <property type="entry name" value="SNF2/RAD54-like_C"/>
</dbReference>
<comment type="caution">
    <text evidence="10">The sequence shown here is derived from an EMBL/GenBank/DDBJ whole genome shotgun (WGS) entry which is preliminary data.</text>
</comment>
<evidence type="ECO:0000259" key="8">
    <source>
        <dbReference type="PROSITE" id="PS51192"/>
    </source>
</evidence>
<feature type="compositionally biased region" description="Basic residues" evidence="6">
    <location>
        <begin position="764"/>
        <end position="783"/>
    </location>
</feature>
<reference evidence="10" key="2">
    <citation type="journal article" date="2023" name="IMA Fungus">
        <title>Comparative genomic study of the Penicillium genus elucidates a diverse pangenome and 15 lateral gene transfer events.</title>
        <authorList>
            <person name="Petersen C."/>
            <person name="Sorensen T."/>
            <person name="Nielsen M.R."/>
            <person name="Sondergaard T.E."/>
            <person name="Sorensen J.L."/>
            <person name="Fitzpatrick D.A."/>
            <person name="Frisvad J.C."/>
            <person name="Nielsen K.L."/>
        </authorList>
    </citation>
    <scope>NUCLEOTIDE SEQUENCE</scope>
    <source>
        <strain evidence="10">IBT 20477</strain>
    </source>
</reference>
<dbReference type="Gene3D" id="3.40.50.10810">
    <property type="entry name" value="Tandem AAA-ATPase domain"/>
    <property type="match status" value="1"/>
</dbReference>
<dbReference type="InterPro" id="IPR001650">
    <property type="entry name" value="Helicase_C-like"/>
</dbReference>
<sequence>MGQSIEYTTNPIEEVPKETTKKTSIPVNGMQVKTEPGDQATSPAKLPNLEEVPKETPKKASIPVNGMQVKTEPEDQATSPAKLPNLEVSNTSVKPNQELRPVLLDSKKVRNNEDPEANDLPSEPEQESPDQTCSKEGSYDEQASDKDYESASDDESDFEETESSFDDDFEFDPNESSTKPTKKGPSKERQRKAKSSLTLNERLKSLMSSGILSAANANVNASDMHQIPVSQKKDKSKALAEEVLKLSIEEQPQAKKDSYELIECSKRFNPSAKIVDMNWQVGGLNTLLKHHQLKAAAWMHDRESSKEEPNGGLLCDEMGLGKTLTVLGKNEEYRAMVSESLPVSQATIAHERIPRRSNAPTLLVMPRSLIAQWINQIHAHCVPKISSNILEYCAGSQASQSVVVNMMQAKRIVITTYEQICNSHPKLKPPVTIKSPEELEAWREEEYNRRAGPFHKVEWHRIVLDEAHAIKNKDSATSIAVRALKGKFKWAMTGTPLHNGAEELYPYLHFIFTSGRMEYETFLKKYSNGLDNILEIVLHRSTYSTRILGKPIVTLPGINSRVVEVELCAAERLLYREIQDLGIAMIEGTADTKQKQSRCILAVITMLRMFVSHPLLIQKSLEAILNKSVIKELKKIVQKEGVAETASEIIIDLVLALGDKVASRPRLPGNFSELRKIYYDHMVKVRQDKGVHEELRYKLCPRCNVIVKEEQRFVITSCYHLYCKGCFDELPDQNGKVDTITRICSSCKNPIEEAGYSDDSPKNSPKKGSPKKRKQSKPKPKGKKFFDKQAPKFFKQRFLRKDPSDDEWDEPNEDEDDWISRVGDSMPSAKTTAVRELVTNWVKEDEDVKIVIFVQFLKTVRLLQFMCEEEGWKYVVITGRVSPISRDKQIEQFGKDKDIKVMISSLRTGGVGLNLTMANKCILVDPWWNEAIQDQAYCRLYRIGQPRLVESVQLVAKGSIDKYMVELQKSKTQNIRQVFSADALKEILGLSGEIREKPNGGFSIFNNKGNKHAHSWVRVVESGILGADSSEED</sequence>
<feature type="region of interest" description="Disordered" evidence="6">
    <location>
        <begin position="1"/>
        <end position="199"/>
    </location>
</feature>
<dbReference type="Gene3D" id="3.40.50.300">
    <property type="entry name" value="P-loop containing nucleotide triphosphate hydrolases"/>
    <property type="match status" value="1"/>
</dbReference>
<dbReference type="PANTHER" id="PTHR45626">
    <property type="entry name" value="TRANSCRIPTION TERMINATION FACTOR 2-RELATED"/>
    <property type="match status" value="1"/>
</dbReference>
<dbReference type="GO" id="GO:0006281">
    <property type="term" value="P:DNA repair"/>
    <property type="evidence" value="ECO:0007669"/>
    <property type="project" value="TreeGrafter"/>
</dbReference>
<dbReference type="GO" id="GO:0008094">
    <property type="term" value="F:ATP-dependent activity, acting on DNA"/>
    <property type="evidence" value="ECO:0007669"/>
    <property type="project" value="TreeGrafter"/>
</dbReference>
<feature type="compositionally biased region" description="Polar residues" evidence="6">
    <location>
        <begin position="1"/>
        <end position="11"/>
    </location>
</feature>
<evidence type="ECO:0000313" key="10">
    <source>
        <dbReference type="EMBL" id="KAJ5213200.1"/>
    </source>
</evidence>
<feature type="domain" description="RING-type" evidence="7">
    <location>
        <begin position="700"/>
        <end position="748"/>
    </location>
</feature>
<dbReference type="InterPro" id="IPR050628">
    <property type="entry name" value="SNF2_RAD54_helicase_TF"/>
</dbReference>
<reference evidence="10" key="1">
    <citation type="submission" date="2022-11" db="EMBL/GenBank/DDBJ databases">
        <authorList>
            <person name="Petersen C."/>
        </authorList>
    </citation>
    <scope>NUCLEOTIDE SEQUENCE</scope>
    <source>
        <strain evidence="10">IBT 20477</strain>
    </source>
</reference>
<dbReference type="PANTHER" id="PTHR45626:SF17">
    <property type="entry name" value="HELICASE-LIKE TRANSCRIPTION FACTOR"/>
    <property type="match status" value="1"/>
</dbReference>
<keyword evidence="5" id="KW-0863">Zinc-finger</keyword>
<dbReference type="GO" id="GO:0005634">
    <property type="term" value="C:nucleus"/>
    <property type="evidence" value="ECO:0007669"/>
    <property type="project" value="TreeGrafter"/>
</dbReference>
<evidence type="ECO:0000256" key="3">
    <source>
        <dbReference type="ARBA" id="ARBA00022806"/>
    </source>
</evidence>
<dbReference type="OrthoDB" id="1699231at2759"/>
<feature type="domain" description="Helicase C-terminal" evidence="9">
    <location>
        <begin position="833"/>
        <end position="983"/>
    </location>
</feature>
<dbReference type="CDD" id="cd18793">
    <property type="entry name" value="SF2_C_SNF"/>
    <property type="match status" value="1"/>
</dbReference>
<dbReference type="PROSITE" id="PS51192">
    <property type="entry name" value="HELICASE_ATP_BIND_1"/>
    <property type="match status" value="1"/>
</dbReference>
<evidence type="ECO:0000256" key="2">
    <source>
        <dbReference type="ARBA" id="ARBA00022801"/>
    </source>
</evidence>
<feature type="compositionally biased region" description="Acidic residues" evidence="6">
    <location>
        <begin position="150"/>
        <end position="173"/>
    </location>
</feature>
<keyword evidence="5" id="KW-0479">Metal-binding</keyword>
<evidence type="ECO:0000259" key="9">
    <source>
        <dbReference type="PROSITE" id="PS51194"/>
    </source>
</evidence>
<keyword evidence="11" id="KW-1185">Reference proteome</keyword>
<dbReference type="SUPFAM" id="SSF52540">
    <property type="entry name" value="P-loop containing nucleoside triphosphate hydrolases"/>
    <property type="match status" value="2"/>
</dbReference>
<dbReference type="SMART" id="SM00490">
    <property type="entry name" value="HELICc"/>
    <property type="match status" value="1"/>
</dbReference>
<dbReference type="InterPro" id="IPR000330">
    <property type="entry name" value="SNF2_N"/>
</dbReference>
<gene>
    <name evidence="10" type="ORF">N7449_000369</name>
</gene>
<feature type="compositionally biased region" description="Basic residues" evidence="6">
    <location>
        <begin position="180"/>
        <end position="194"/>
    </location>
</feature>
<proteinExistence type="predicted"/>
<dbReference type="PROSITE" id="PS51194">
    <property type="entry name" value="HELICASE_CTER"/>
    <property type="match status" value="1"/>
</dbReference>
<dbReference type="Pfam" id="PF00271">
    <property type="entry name" value="Helicase_C"/>
    <property type="match status" value="1"/>
</dbReference>
<protein>
    <submittedName>
        <fullName evidence="10">Uncharacterized protein</fullName>
    </submittedName>
</protein>
<dbReference type="Proteomes" id="UP001150942">
    <property type="component" value="Unassembled WGS sequence"/>
</dbReference>
<feature type="domain" description="Helicase ATP-binding" evidence="8">
    <location>
        <begin position="303"/>
        <end position="514"/>
    </location>
</feature>
<organism evidence="10 11">
    <name type="scientific">Penicillium cf. viridicatum</name>
    <dbReference type="NCBI Taxonomy" id="2972119"/>
    <lineage>
        <taxon>Eukaryota</taxon>
        <taxon>Fungi</taxon>
        <taxon>Dikarya</taxon>
        <taxon>Ascomycota</taxon>
        <taxon>Pezizomycotina</taxon>
        <taxon>Eurotiomycetes</taxon>
        <taxon>Eurotiomycetidae</taxon>
        <taxon>Eurotiales</taxon>
        <taxon>Aspergillaceae</taxon>
        <taxon>Penicillium</taxon>
    </lineage>
</organism>
<evidence type="ECO:0000313" key="11">
    <source>
        <dbReference type="Proteomes" id="UP001150942"/>
    </source>
</evidence>
<keyword evidence="2" id="KW-0378">Hydrolase</keyword>
<feature type="compositionally biased region" description="Acidic residues" evidence="6">
    <location>
        <begin position="114"/>
        <end position="128"/>
    </location>
</feature>
<dbReference type="SUPFAM" id="SSF57850">
    <property type="entry name" value="RING/U-box"/>
    <property type="match status" value="1"/>
</dbReference>
<keyword evidence="4" id="KW-0067">ATP-binding</keyword>
<dbReference type="GO" id="GO:0008270">
    <property type="term" value="F:zinc ion binding"/>
    <property type="evidence" value="ECO:0007669"/>
    <property type="project" value="UniProtKB-KW"/>
</dbReference>
<dbReference type="PROSITE" id="PS50089">
    <property type="entry name" value="ZF_RING_2"/>
    <property type="match status" value="1"/>
</dbReference>
<dbReference type="GO" id="GO:0004386">
    <property type="term" value="F:helicase activity"/>
    <property type="evidence" value="ECO:0007669"/>
    <property type="project" value="UniProtKB-KW"/>
</dbReference>
<dbReference type="InterPro" id="IPR014001">
    <property type="entry name" value="Helicase_ATP-bd"/>
</dbReference>
<keyword evidence="3" id="KW-0347">Helicase</keyword>
<keyword evidence="1" id="KW-0547">Nucleotide-binding</keyword>
<dbReference type="InterPro" id="IPR027417">
    <property type="entry name" value="P-loop_NTPase"/>
</dbReference>
<feature type="compositionally biased region" description="Acidic residues" evidence="6">
    <location>
        <begin position="804"/>
        <end position="817"/>
    </location>
</feature>
<feature type="region of interest" description="Disordered" evidence="6">
    <location>
        <begin position="754"/>
        <end position="785"/>
    </location>
</feature>
<accession>A0A9W9T983</accession>